<dbReference type="Proteomes" id="UP000473574">
    <property type="component" value="Unassembled WGS sequence"/>
</dbReference>
<gene>
    <name evidence="1" type="ORF">D0962_04325</name>
</gene>
<comment type="caution">
    <text evidence="1">The sequence shown here is derived from an EMBL/GenBank/DDBJ whole genome shotgun (WGS) entry which is preliminary data.</text>
</comment>
<name>A0A6M0S0M6_9CYAN</name>
<accession>A0A6M0S0M6</accession>
<protein>
    <submittedName>
        <fullName evidence="1">Uncharacterized protein</fullName>
    </submittedName>
</protein>
<dbReference type="EMBL" id="QZCE01000001">
    <property type="protein sequence ID" value="NEZ62007.1"/>
    <property type="molecule type" value="Genomic_DNA"/>
</dbReference>
<evidence type="ECO:0000313" key="1">
    <source>
        <dbReference type="EMBL" id="NEZ62007.1"/>
    </source>
</evidence>
<organism evidence="1 2">
    <name type="scientific">Adonisia turfae CCMR0082</name>
    <dbReference type="NCBI Taxonomy" id="2304604"/>
    <lineage>
        <taxon>Bacteria</taxon>
        <taxon>Bacillati</taxon>
        <taxon>Cyanobacteriota</taxon>
        <taxon>Adonisia</taxon>
        <taxon>Adonisia turfae</taxon>
    </lineage>
</organism>
<sequence>MTLVKALTDKARKSVAVVTIKQNSTGNILMTPLAATGSLDTGINIAELSEANCRGEQVRAAIYKSEEKPKLQLEYGIITPLLNSIKLDRQMNEVVGGNAEYYKVKFRLPSVGNSLPANAAGVFGNGLAGGDESTTFGVSAFGTNQYGLSETLTLAATAAPTDSLTLAIGADGALTFSDDLQGADINLNIPYTGVDFAETGAVGYGELSVRVKVINLDLSVTEWIFRQAQVDPSGSIPFGGDNQTFEFFVNGDYFYRSYALTNDC</sequence>
<proteinExistence type="predicted"/>
<dbReference type="RefSeq" id="WP_163660118.1">
    <property type="nucleotide sequence ID" value="NZ_QZCE01000001.1"/>
</dbReference>
<dbReference type="AlphaFoldDB" id="A0A6M0S0M6"/>
<evidence type="ECO:0000313" key="2">
    <source>
        <dbReference type="Proteomes" id="UP000473574"/>
    </source>
</evidence>
<reference evidence="1 2" key="1">
    <citation type="journal article" date="2020" name="Microb. Ecol.">
        <title>Ecogenomics of the Marine Benthic Filamentous Cyanobacterium Adonisia.</title>
        <authorList>
            <person name="Walter J.M."/>
            <person name="Coutinho F.H."/>
            <person name="Leomil L."/>
            <person name="Hargreaves P.I."/>
            <person name="Campeao M.E."/>
            <person name="Vieira V.V."/>
            <person name="Silva B.S."/>
            <person name="Fistarol G.O."/>
            <person name="Salomon P.S."/>
            <person name="Sawabe T."/>
            <person name="Mino S."/>
            <person name="Hosokawa M."/>
            <person name="Miyashita H."/>
            <person name="Maruyama F."/>
            <person name="van Verk M.C."/>
            <person name="Dutilh B.E."/>
            <person name="Thompson C.C."/>
            <person name="Thompson F.L."/>
        </authorList>
    </citation>
    <scope>NUCLEOTIDE SEQUENCE [LARGE SCALE GENOMIC DNA]</scope>
    <source>
        <strain evidence="1 2">CCMR0082</strain>
    </source>
</reference>